<proteinExistence type="predicted"/>
<gene>
    <name evidence="1" type="ORF">BV98_003042</name>
</gene>
<keyword evidence="2" id="KW-1185">Reference proteome</keyword>
<organism evidence="1 2">
    <name type="scientific">Sphingobium herbicidovorans (strain ATCC 700291 / DSM 11019 / CCUG 56400 / KCTC 2939 / LMG 18315 / NBRC 16415 / MH)</name>
    <name type="common">Sphingomonas herbicidovorans</name>
    <dbReference type="NCBI Taxonomy" id="1219045"/>
    <lineage>
        <taxon>Bacteria</taxon>
        <taxon>Pseudomonadati</taxon>
        <taxon>Pseudomonadota</taxon>
        <taxon>Alphaproteobacteria</taxon>
        <taxon>Sphingomonadales</taxon>
        <taxon>Sphingomonadaceae</taxon>
        <taxon>Sphingobium</taxon>
    </lineage>
</organism>
<dbReference type="EMBL" id="JFZA02000034">
    <property type="protein sequence ID" value="KFG89215.1"/>
    <property type="molecule type" value="Genomic_DNA"/>
</dbReference>
<sequence length="52" mass="5587">MRTNQGRRPPLSPGHIADSLSRIAALIGRLLLAGMTARAQVLLASPPAREKR</sequence>
<evidence type="ECO:0000313" key="1">
    <source>
        <dbReference type="EMBL" id="KFG89215.1"/>
    </source>
</evidence>
<name>A0A086P747_SPHHM</name>
<dbReference type="Proteomes" id="UP000024284">
    <property type="component" value="Unassembled WGS sequence"/>
</dbReference>
<protein>
    <submittedName>
        <fullName evidence="1">Uncharacterized protein</fullName>
    </submittedName>
</protein>
<accession>A0A086P747</accession>
<comment type="caution">
    <text evidence="1">The sequence shown here is derived from an EMBL/GenBank/DDBJ whole genome shotgun (WGS) entry which is preliminary data.</text>
</comment>
<reference evidence="1" key="1">
    <citation type="submission" date="2014-08" db="EMBL/GenBank/DDBJ databases">
        <title>Draft genome sequences of Sphingobium herbicidovorans.</title>
        <authorList>
            <person name="Gan H.M."/>
            <person name="Gan H.Y."/>
            <person name="Savka M.A."/>
        </authorList>
    </citation>
    <scope>NUCLEOTIDE SEQUENCE [LARGE SCALE GENOMIC DNA]</scope>
    <source>
        <strain evidence="1">NBRC 16415</strain>
    </source>
</reference>
<dbReference type="AlphaFoldDB" id="A0A086P747"/>
<dbReference type="STRING" id="76947.GCA_002080435_02199"/>
<evidence type="ECO:0000313" key="2">
    <source>
        <dbReference type="Proteomes" id="UP000024284"/>
    </source>
</evidence>